<dbReference type="AlphaFoldDB" id="A0A5C4JNW2"/>
<dbReference type="SMART" id="SM00354">
    <property type="entry name" value="HTH_LACI"/>
    <property type="match status" value="1"/>
</dbReference>
<dbReference type="OrthoDB" id="7912369at2"/>
<keyword evidence="2" id="KW-0805">Transcription regulation</keyword>
<evidence type="ECO:0000256" key="2">
    <source>
        <dbReference type="ARBA" id="ARBA00023015"/>
    </source>
</evidence>
<dbReference type="PANTHER" id="PTHR30146:SF148">
    <property type="entry name" value="HTH-TYPE TRANSCRIPTIONAL REPRESSOR PURR-RELATED"/>
    <property type="match status" value="1"/>
</dbReference>
<protein>
    <submittedName>
        <fullName evidence="6">LacI family transcriptional regulator</fullName>
    </submittedName>
</protein>
<dbReference type="CDD" id="cd01392">
    <property type="entry name" value="HTH_LacI"/>
    <property type="match status" value="1"/>
</dbReference>
<reference evidence="6 7" key="1">
    <citation type="submission" date="2019-05" db="EMBL/GenBank/DDBJ databases">
        <authorList>
            <person name="Lee S.D."/>
        </authorList>
    </citation>
    <scope>NUCLEOTIDE SEQUENCE [LARGE SCALE GENOMIC DNA]</scope>
    <source>
        <strain evidence="6 7">GH2-6</strain>
    </source>
</reference>
<feature type="domain" description="HTH lacI-type" evidence="5">
    <location>
        <begin position="8"/>
        <end position="62"/>
    </location>
</feature>
<dbReference type="GO" id="GO:0000976">
    <property type="term" value="F:transcription cis-regulatory region binding"/>
    <property type="evidence" value="ECO:0007669"/>
    <property type="project" value="TreeGrafter"/>
</dbReference>
<dbReference type="SUPFAM" id="SSF53822">
    <property type="entry name" value="Periplasmic binding protein-like I"/>
    <property type="match status" value="1"/>
</dbReference>
<dbReference type="SUPFAM" id="SSF47413">
    <property type="entry name" value="lambda repressor-like DNA-binding domains"/>
    <property type="match status" value="1"/>
</dbReference>
<accession>A0A5C4JNW2</accession>
<keyword evidence="7" id="KW-1185">Reference proteome</keyword>
<reference evidence="6 7" key="2">
    <citation type="submission" date="2019-06" db="EMBL/GenBank/DDBJ databases">
        <title>Martelella lutilitoris sp. nov., isolated from a tidal mudflat.</title>
        <authorList>
            <person name="Kim Y.-J."/>
        </authorList>
    </citation>
    <scope>NUCLEOTIDE SEQUENCE [LARGE SCALE GENOMIC DNA]</scope>
    <source>
        <strain evidence="6 7">GH2-6</strain>
    </source>
</reference>
<dbReference type="PANTHER" id="PTHR30146">
    <property type="entry name" value="LACI-RELATED TRANSCRIPTIONAL REPRESSOR"/>
    <property type="match status" value="1"/>
</dbReference>
<dbReference type="GO" id="GO:0003700">
    <property type="term" value="F:DNA-binding transcription factor activity"/>
    <property type="evidence" value="ECO:0007669"/>
    <property type="project" value="TreeGrafter"/>
</dbReference>
<evidence type="ECO:0000259" key="5">
    <source>
        <dbReference type="PROSITE" id="PS50932"/>
    </source>
</evidence>
<evidence type="ECO:0000256" key="3">
    <source>
        <dbReference type="ARBA" id="ARBA00023125"/>
    </source>
</evidence>
<gene>
    <name evidence="6" type="ORF">FF124_15200</name>
</gene>
<dbReference type="Proteomes" id="UP000307874">
    <property type="component" value="Unassembled WGS sequence"/>
</dbReference>
<organism evidence="6 7">
    <name type="scientific">Martelella lutilitoris</name>
    <dbReference type="NCBI Taxonomy" id="2583532"/>
    <lineage>
        <taxon>Bacteria</taxon>
        <taxon>Pseudomonadati</taxon>
        <taxon>Pseudomonadota</taxon>
        <taxon>Alphaproteobacteria</taxon>
        <taxon>Hyphomicrobiales</taxon>
        <taxon>Aurantimonadaceae</taxon>
        <taxon>Martelella</taxon>
    </lineage>
</organism>
<dbReference type="InterPro" id="IPR028082">
    <property type="entry name" value="Peripla_BP_I"/>
</dbReference>
<evidence type="ECO:0000256" key="1">
    <source>
        <dbReference type="ARBA" id="ARBA00022491"/>
    </source>
</evidence>
<dbReference type="Pfam" id="PF00356">
    <property type="entry name" value="LacI"/>
    <property type="match status" value="1"/>
</dbReference>
<proteinExistence type="predicted"/>
<evidence type="ECO:0000313" key="7">
    <source>
        <dbReference type="Proteomes" id="UP000307874"/>
    </source>
</evidence>
<dbReference type="Pfam" id="PF13377">
    <property type="entry name" value="Peripla_BP_3"/>
    <property type="match status" value="1"/>
</dbReference>
<dbReference type="PROSITE" id="PS50932">
    <property type="entry name" value="HTH_LACI_2"/>
    <property type="match status" value="1"/>
</dbReference>
<keyword evidence="1" id="KW-0678">Repressor</keyword>
<keyword evidence="4" id="KW-0804">Transcription</keyword>
<dbReference type="InterPro" id="IPR010982">
    <property type="entry name" value="Lambda_DNA-bd_dom_sf"/>
</dbReference>
<dbReference type="InterPro" id="IPR000843">
    <property type="entry name" value="HTH_LacI"/>
</dbReference>
<dbReference type="EMBL" id="VCLB01000008">
    <property type="protein sequence ID" value="TNB46901.1"/>
    <property type="molecule type" value="Genomic_DNA"/>
</dbReference>
<dbReference type="InterPro" id="IPR046335">
    <property type="entry name" value="LacI/GalR-like_sensor"/>
</dbReference>
<dbReference type="Gene3D" id="3.40.50.2300">
    <property type="match status" value="2"/>
</dbReference>
<name>A0A5C4JNW2_9HYPH</name>
<comment type="caution">
    <text evidence="6">The sequence shown here is derived from an EMBL/GenBank/DDBJ whole genome shotgun (WGS) entry which is preliminary data.</text>
</comment>
<dbReference type="RefSeq" id="WP_138749339.1">
    <property type="nucleotide sequence ID" value="NZ_VCLB01000008.1"/>
</dbReference>
<evidence type="ECO:0000313" key="6">
    <source>
        <dbReference type="EMBL" id="TNB46901.1"/>
    </source>
</evidence>
<dbReference type="CDD" id="cd06267">
    <property type="entry name" value="PBP1_LacI_sugar_binding-like"/>
    <property type="match status" value="1"/>
</dbReference>
<keyword evidence="3" id="KW-0238">DNA-binding</keyword>
<dbReference type="Gene3D" id="1.10.260.40">
    <property type="entry name" value="lambda repressor-like DNA-binding domains"/>
    <property type="match status" value="1"/>
</dbReference>
<sequence>MTARGKKISQADIALRADVSISTVSRALGGAQRISPVVRERVRRIAEELGYSERERALPARMPEAEIKTVVYLPMHPVTGGLHPIFQETYDGMVAAAAENGLQLFPKLIPEEDLDLDFVTRQAEAHGTATAFMFYVDPIPEVARFFQENGSLVLVNNVDTKMRFDSVIVDNYAGMKLATQAMLDAGHRRLLFVAGNLRYSPRERMRGFFDAVSECPDANGEQLVIGHDRHETALEYFKRYFGEHESWDWTGMVCGNDLMAIGTMQAARENGLTVPDDFSVIGFDDISWSAMTAPRLDTIRYDRIGMAEEAIRLLRRRIEKPDAPVIKAVQGVTYTAGGSIRRIGSGIAT</sequence>
<evidence type="ECO:0000256" key="4">
    <source>
        <dbReference type="ARBA" id="ARBA00023163"/>
    </source>
</evidence>